<feature type="compositionally biased region" description="Low complexity" evidence="1">
    <location>
        <begin position="303"/>
        <end position="348"/>
    </location>
</feature>
<evidence type="ECO:0000313" key="4">
    <source>
        <dbReference type="EMBL" id="MBB6472091.1"/>
    </source>
</evidence>
<accession>A0A7X0IBC9</accession>
<dbReference type="EMBL" id="JACHIU010000001">
    <property type="protein sequence ID" value="MBB6472091.1"/>
    <property type="molecule type" value="Genomic_DNA"/>
</dbReference>
<name>A0A7X0IBC9_9ACTN</name>
<dbReference type="GO" id="GO:0050135">
    <property type="term" value="F:NADP+ nucleosidase activity"/>
    <property type="evidence" value="ECO:0007669"/>
    <property type="project" value="InterPro"/>
</dbReference>
<comment type="caution">
    <text evidence="4">The sequence shown here is derived from an EMBL/GenBank/DDBJ whole genome shotgun (WGS) entry which is preliminary data.</text>
</comment>
<reference evidence="4 5" key="1">
    <citation type="submission" date="2020-08" db="EMBL/GenBank/DDBJ databases">
        <title>Sequencing the genomes of 1000 actinobacteria strains.</title>
        <authorList>
            <person name="Klenk H.-P."/>
        </authorList>
    </citation>
    <scope>NUCLEOTIDE SEQUENCE [LARGE SCALE GENOMIC DNA]</scope>
    <source>
        <strain evidence="4 5">DSM 44936</strain>
    </source>
</reference>
<dbReference type="Pfam" id="PF14021">
    <property type="entry name" value="TNT"/>
    <property type="match status" value="1"/>
</dbReference>
<dbReference type="PANTHER" id="PTHR42059">
    <property type="entry name" value="TNT DOMAIN-CONTAINING PROTEIN"/>
    <property type="match status" value="1"/>
</dbReference>
<keyword evidence="5" id="KW-1185">Reference proteome</keyword>
<feature type="domain" description="TNT" evidence="3">
    <location>
        <begin position="139"/>
        <end position="246"/>
    </location>
</feature>
<evidence type="ECO:0000256" key="2">
    <source>
        <dbReference type="SAM" id="SignalP"/>
    </source>
</evidence>
<feature type="region of interest" description="Disordered" evidence="1">
    <location>
        <begin position="298"/>
        <end position="348"/>
    </location>
</feature>
<dbReference type="AlphaFoldDB" id="A0A7X0IBC9"/>
<keyword evidence="2" id="KW-0732">Signal</keyword>
<evidence type="ECO:0000313" key="5">
    <source>
        <dbReference type="Proteomes" id="UP000555564"/>
    </source>
</evidence>
<gene>
    <name evidence="4" type="ORF">BJ992_001522</name>
</gene>
<evidence type="ECO:0000256" key="1">
    <source>
        <dbReference type="SAM" id="MobiDB-lite"/>
    </source>
</evidence>
<sequence>MPHHRWSAVLAAATGAAICSSGGAAARADASPPETPPSLPAATVAAEVANLPPTAPPGLICGPPYVEGDPDLGPVHLPTTGYLGYLMRGYIQFGGLSPQFFLGRYWNYITNDYRFPPDDGFAHSGDYSNGRLLLKTTFLQIGMELDRFGGYGGSFLAPLGDLYAWRALPPRNLNTNAQDPAHLCNYHAFRVLKVFRVEVGPVAPAFQQLAGGTQYHVLSKYIPEAPQGNPEVPVSWLLANGYLQEIDPPTEPLAVPVQVTSTEKPRRAFVRWCGRKGSLVAGAGRGRSVGARVACEHGDRQLGPASPRATGSAGASTASASPGKWTRAASRASSGAAARRAAAAAASH</sequence>
<dbReference type="Proteomes" id="UP000555564">
    <property type="component" value="Unassembled WGS sequence"/>
</dbReference>
<dbReference type="InterPro" id="IPR053024">
    <property type="entry name" value="Fungal_surface_NADase"/>
</dbReference>
<dbReference type="InterPro" id="IPR025331">
    <property type="entry name" value="TNT"/>
</dbReference>
<organism evidence="4 5">
    <name type="scientific">Sphaerisporangium rubeum</name>
    <dbReference type="NCBI Taxonomy" id="321317"/>
    <lineage>
        <taxon>Bacteria</taxon>
        <taxon>Bacillati</taxon>
        <taxon>Actinomycetota</taxon>
        <taxon>Actinomycetes</taxon>
        <taxon>Streptosporangiales</taxon>
        <taxon>Streptosporangiaceae</taxon>
        <taxon>Sphaerisporangium</taxon>
    </lineage>
</organism>
<proteinExistence type="predicted"/>
<feature type="chain" id="PRO_5039131945" description="TNT domain-containing protein" evidence="2">
    <location>
        <begin position="27"/>
        <end position="348"/>
    </location>
</feature>
<evidence type="ECO:0000259" key="3">
    <source>
        <dbReference type="Pfam" id="PF14021"/>
    </source>
</evidence>
<protein>
    <recommendedName>
        <fullName evidence="3">TNT domain-containing protein</fullName>
    </recommendedName>
</protein>
<dbReference type="PANTHER" id="PTHR42059:SF1">
    <property type="entry name" value="TNT DOMAIN-CONTAINING PROTEIN"/>
    <property type="match status" value="1"/>
</dbReference>
<feature type="signal peptide" evidence="2">
    <location>
        <begin position="1"/>
        <end position="26"/>
    </location>
</feature>